<dbReference type="Pfam" id="PF01548">
    <property type="entry name" value="DEDD_Tnp_IS110"/>
    <property type="match status" value="1"/>
</dbReference>
<sequence length="199" mass="21606">PPNALTCGIDWARDDHAVSIVDARGRETHRCTVEHSAAGLRELRTVLARTGVCEVAIERPDGPVIDALLGAGITVVVISPNQVRPRRHPAHRPHPTGAVDPRPPGHCRAAPPLPGPQGSRRPPRRARQPAAGAPAQRPPRRGRPVRRSRLPDQPDVPEPLRLSGPGRLAHPQAPGHVAGERRLQRPHRPRGPARPPDRR</sequence>
<reference evidence="3 4" key="1">
    <citation type="journal article" date="2013" name="Genome Announc.">
        <title>Draft Genome Sequence of Rhodococcus ruber Strain BKS 20-38.</title>
        <authorList>
            <person name="Bala M."/>
            <person name="Kumar S."/>
            <person name="Raghava G.P."/>
            <person name="Mayilraj S."/>
        </authorList>
    </citation>
    <scope>NUCLEOTIDE SEQUENCE [LARGE SCALE GENOMIC DNA]</scope>
    <source>
        <strain evidence="3 4">BKS 20-38</strain>
    </source>
</reference>
<dbReference type="Proteomes" id="UP000011731">
    <property type="component" value="Unassembled WGS sequence"/>
</dbReference>
<feature type="compositionally biased region" description="Basic residues" evidence="1">
    <location>
        <begin position="84"/>
        <end position="94"/>
    </location>
</feature>
<accession>M3A3I1</accession>
<feature type="non-terminal residue" evidence="3">
    <location>
        <position position="199"/>
    </location>
</feature>
<proteinExistence type="predicted"/>
<comment type="caution">
    <text evidence="3">The sequence shown here is derived from an EMBL/GenBank/DDBJ whole genome shotgun (WGS) entry which is preliminary data.</text>
</comment>
<feature type="non-terminal residue" evidence="3">
    <location>
        <position position="1"/>
    </location>
</feature>
<feature type="region of interest" description="Disordered" evidence="1">
    <location>
        <begin position="80"/>
        <end position="199"/>
    </location>
</feature>
<name>M3A3I1_9NOCA</name>
<keyword evidence="4" id="KW-1185">Reference proteome</keyword>
<dbReference type="AlphaFoldDB" id="M3A3I1"/>
<feature type="domain" description="Transposase IS110-like N-terminal" evidence="2">
    <location>
        <begin position="7"/>
        <end position="87"/>
    </location>
</feature>
<dbReference type="GO" id="GO:0004803">
    <property type="term" value="F:transposase activity"/>
    <property type="evidence" value="ECO:0007669"/>
    <property type="project" value="InterPro"/>
</dbReference>
<evidence type="ECO:0000313" key="4">
    <source>
        <dbReference type="Proteomes" id="UP000011731"/>
    </source>
</evidence>
<gene>
    <name evidence="3" type="ORF">G352_00042</name>
</gene>
<evidence type="ECO:0000259" key="2">
    <source>
        <dbReference type="Pfam" id="PF01548"/>
    </source>
</evidence>
<dbReference type="GO" id="GO:0006313">
    <property type="term" value="P:DNA transposition"/>
    <property type="evidence" value="ECO:0007669"/>
    <property type="project" value="InterPro"/>
</dbReference>
<protein>
    <submittedName>
        <fullName evidence="3">Transposase IS111A/IS1328/IS1533</fullName>
    </submittedName>
</protein>
<dbReference type="EMBL" id="AOEX01000004">
    <property type="protein sequence ID" value="EME67438.1"/>
    <property type="molecule type" value="Genomic_DNA"/>
</dbReference>
<organism evidence="3 4">
    <name type="scientific">Rhodococcus ruber BKS 20-38</name>
    <dbReference type="NCBI Taxonomy" id="1278076"/>
    <lineage>
        <taxon>Bacteria</taxon>
        <taxon>Bacillati</taxon>
        <taxon>Actinomycetota</taxon>
        <taxon>Actinomycetes</taxon>
        <taxon>Mycobacteriales</taxon>
        <taxon>Nocardiaceae</taxon>
        <taxon>Rhodococcus</taxon>
    </lineage>
</organism>
<dbReference type="InterPro" id="IPR002525">
    <property type="entry name" value="Transp_IS110-like_N"/>
</dbReference>
<dbReference type="GO" id="GO:0003677">
    <property type="term" value="F:DNA binding"/>
    <property type="evidence" value="ECO:0007669"/>
    <property type="project" value="InterPro"/>
</dbReference>
<evidence type="ECO:0000256" key="1">
    <source>
        <dbReference type="SAM" id="MobiDB-lite"/>
    </source>
</evidence>
<feature type="compositionally biased region" description="Basic residues" evidence="1">
    <location>
        <begin position="138"/>
        <end position="148"/>
    </location>
</feature>
<evidence type="ECO:0000313" key="3">
    <source>
        <dbReference type="EMBL" id="EME67438.1"/>
    </source>
</evidence>